<dbReference type="CDD" id="cd00090">
    <property type="entry name" value="HTH_ARSR"/>
    <property type="match status" value="1"/>
</dbReference>
<dbReference type="Pfam" id="PF01037">
    <property type="entry name" value="AsnC_trans_reg"/>
    <property type="match status" value="1"/>
</dbReference>
<dbReference type="Gene3D" id="1.10.10.10">
    <property type="entry name" value="Winged helix-like DNA-binding domain superfamily/Winged helix DNA-binding domain"/>
    <property type="match status" value="1"/>
</dbReference>
<gene>
    <name evidence="5" type="ORF">HMI46_24490</name>
</gene>
<evidence type="ECO:0000313" key="6">
    <source>
        <dbReference type="Proteomes" id="UP000552038"/>
    </source>
</evidence>
<protein>
    <submittedName>
        <fullName evidence="5">Lrp/AsnC family transcriptional regulator</fullName>
    </submittedName>
</protein>
<dbReference type="InterPro" id="IPR036388">
    <property type="entry name" value="WH-like_DNA-bd_sf"/>
</dbReference>
<dbReference type="PROSITE" id="PS50956">
    <property type="entry name" value="HTH_ASNC_2"/>
    <property type="match status" value="1"/>
</dbReference>
<dbReference type="Pfam" id="PF13412">
    <property type="entry name" value="HTH_24"/>
    <property type="match status" value="1"/>
</dbReference>
<organism evidence="5 6">
    <name type="scientific">Paenibacillus alvei</name>
    <name type="common">Bacillus alvei</name>
    <dbReference type="NCBI Taxonomy" id="44250"/>
    <lineage>
        <taxon>Bacteria</taxon>
        <taxon>Bacillati</taxon>
        <taxon>Bacillota</taxon>
        <taxon>Bacilli</taxon>
        <taxon>Bacillales</taxon>
        <taxon>Paenibacillaceae</taxon>
        <taxon>Paenibacillus</taxon>
    </lineage>
</organism>
<dbReference type="PANTHER" id="PTHR30154">
    <property type="entry name" value="LEUCINE-RESPONSIVE REGULATORY PROTEIN"/>
    <property type="match status" value="1"/>
</dbReference>
<dbReference type="AlphaFoldDB" id="A0AAP7A1I4"/>
<comment type="caution">
    <text evidence="5">The sequence shown here is derived from an EMBL/GenBank/DDBJ whole genome shotgun (WGS) entry which is preliminary data.</text>
</comment>
<dbReference type="InterPro" id="IPR019888">
    <property type="entry name" value="Tscrpt_reg_AsnC-like"/>
</dbReference>
<keyword evidence="2" id="KW-0238">DNA-binding</keyword>
<dbReference type="SUPFAM" id="SSF46785">
    <property type="entry name" value="Winged helix' DNA-binding domain"/>
    <property type="match status" value="1"/>
</dbReference>
<dbReference type="InterPro" id="IPR036390">
    <property type="entry name" value="WH_DNA-bd_sf"/>
</dbReference>
<dbReference type="PRINTS" id="PR00033">
    <property type="entry name" value="HTHASNC"/>
</dbReference>
<dbReference type="RefSeq" id="WP_171419415.1">
    <property type="nucleotide sequence ID" value="NZ_JABFOR010000052.1"/>
</dbReference>
<dbReference type="InterPro" id="IPR019887">
    <property type="entry name" value="Tscrpt_reg_AsnC/Lrp_C"/>
</dbReference>
<dbReference type="InterPro" id="IPR011991">
    <property type="entry name" value="ArsR-like_HTH"/>
</dbReference>
<feature type="domain" description="HTH asnC-type" evidence="4">
    <location>
        <begin position="1"/>
        <end position="62"/>
    </location>
</feature>
<dbReference type="SMART" id="SM00344">
    <property type="entry name" value="HTH_ASNC"/>
    <property type="match status" value="1"/>
</dbReference>
<dbReference type="GO" id="GO:0043200">
    <property type="term" value="P:response to amino acid"/>
    <property type="evidence" value="ECO:0007669"/>
    <property type="project" value="TreeGrafter"/>
</dbReference>
<dbReference type="InterPro" id="IPR011008">
    <property type="entry name" value="Dimeric_a/b-barrel"/>
</dbReference>
<keyword evidence="3" id="KW-0804">Transcription</keyword>
<sequence>MDTIDRSILNALKVNGRTTASEISKRVNLSIPAVTERIRKLEEANIIEAYTIKISREKMGCNLLSFIFVTIDQSKHIEDFRKAIVACKSVLECHHVAGQYDYLLKVLVADTQELEHFISHTLKNMIGVHSSNTIISLSSLKENINL</sequence>
<dbReference type="GO" id="GO:0043565">
    <property type="term" value="F:sequence-specific DNA binding"/>
    <property type="evidence" value="ECO:0007669"/>
    <property type="project" value="InterPro"/>
</dbReference>
<evidence type="ECO:0000256" key="1">
    <source>
        <dbReference type="ARBA" id="ARBA00023015"/>
    </source>
</evidence>
<evidence type="ECO:0000313" key="5">
    <source>
        <dbReference type="EMBL" id="NOJ73676.1"/>
    </source>
</evidence>
<proteinExistence type="predicted"/>
<dbReference type="EMBL" id="JABFOR010000052">
    <property type="protein sequence ID" value="NOJ73676.1"/>
    <property type="molecule type" value="Genomic_DNA"/>
</dbReference>
<evidence type="ECO:0000256" key="2">
    <source>
        <dbReference type="ARBA" id="ARBA00023125"/>
    </source>
</evidence>
<dbReference type="Gene3D" id="3.30.70.920">
    <property type="match status" value="1"/>
</dbReference>
<dbReference type="Proteomes" id="UP000552038">
    <property type="component" value="Unassembled WGS sequence"/>
</dbReference>
<dbReference type="InterPro" id="IPR000485">
    <property type="entry name" value="AsnC-type_HTH_dom"/>
</dbReference>
<keyword evidence="1" id="KW-0805">Transcription regulation</keyword>
<dbReference type="SUPFAM" id="SSF54909">
    <property type="entry name" value="Dimeric alpha+beta barrel"/>
    <property type="match status" value="1"/>
</dbReference>
<dbReference type="PANTHER" id="PTHR30154:SF34">
    <property type="entry name" value="TRANSCRIPTIONAL REGULATOR AZLB"/>
    <property type="match status" value="1"/>
</dbReference>
<name>A0AAP7A1I4_PAEAL</name>
<dbReference type="GO" id="GO:0005829">
    <property type="term" value="C:cytosol"/>
    <property type="evidence" value="ECO:0007669"/>
    <property type="project" value="TreeGrafter"/>
</dbReference>
<accession>A0AAP7A1I4</accession>
<evidence type="ECO:0000259" key="4">
    <source>
        <dbReference type="PROSITE" id="PS50956"/>
    </source>
</evidence>
<reference evidence="5 6" key="1">
    <citation type="submission" date="2020-05" db="EMBL/GenBank/DDBJ databases">
        <title>Whole genome sequencing and identification of novel metabolites from Paenibacillus alvei strain JR949.</title>
        <authorList>
            <person name="Rajendhran J."/>
            <person name="Sree Pranav P."/>
            <person name="Mahalakshmi B."/>
            <person name="Karthikeyan R."/>
        </authorList>
    </citation>
    <scope>NUCLEOTIDE SEQUENCE [LARGE SCALE GENOMIC DNA]</scope>
    <source>
        <strain evidence="5 6">JR949</strain>
    </source>
</reference>
<evidence type="ECO:0000256" key="3">
    <source>
        <dbReference type="ARBA" id="ARBA00023163"/>
    </source>
</evidence>